<proteinExistence type="predicted"/>
<dbReference type="Gene3D" id="1.10.10.10">
    <property type="entry name" value="Winged helix-like DNA-binding domain superfamily/Winged helix DNA-binding domain"/>
    <property type="match status" value="1"/>
</dbReference>
<accession>A0A810L900</accession>
<organism evidence="2 3">
    <name type="scientific">Actinocatenispora sera</name>
    <dbReference type="NCBI Taxonomy" id="390989"/>
    <lineage>
        <taxon>Bacteria</taxon>
        <taxon>Bacillati</taxon>
        <taxon>Actinomycetota</taxon>
        <taxon>Actinomycetes</taxon>
        <taxon>Micromonosporales</taxon>
        <taxon>Micromonosporaceae</taxon>
        <taxon>Actinocatenispora</taxon>
    </lineage>
</organism>
<keyword evidence="3" id="KW-1185">Reference proteome</keyword>
<evidence type="ECO:0000313" key="2">
    <source>
        <dbReference type="EMBL" id="BCJ32014.1"/>
    </source>
</evidence>
<reference evidence="2" key="1">
    <citation type="submission" date="2020-08" db="EMBL/GenBank/DDBJ databases">
        <title>Whole genome shotgun sequence of Actinocatenispora sera NBRC 101916.</title>
        <authorList>
            <person name="Komaki H."/>
            <person name="Tamura T."/>
        </authorList>
    </citation>
    <scope>NUCLEOTIDE SEQUENCE</scope>
    <source>
        <strain evidence="2">NBRC 101916</strain>
    </source>
</reference>
<evidence type="ECO:0000259" key="1">
    <source>
        <dbReference type="Pfam" id="PF09860"/>
    </source>
</evidence>
<dbReference type="Proteomes" id="UP000680750">
    <property type="component" value="Chromosome"/>
</dbReference>
<sequence>MRDISTAAALLAALGSADRLALLTAVGTGRAGTVTDAAAETGLPVRRVLKEAARLADCGLLRLDGQRVSADLAVLAGAADALDAAQPTAALLADDPVLARHFRHGRLRAVPEDLALRHRLADLAATLLPPDTTLTETEVNAALHELYDDHAALRRLLADFGRVTRDGSARYRVVPPADRPPLPG</sequence>
<dbReference type="InterPro" id="IPR036388">
    <property type="entry name" value="WH-like_DNA-bd_sf"/>
</dbReference>
<dbReference type="InterPro" id="IPR018656">
    <property type="entry name" value="DUF2087"/>
</dbReference>
<evidence type="ECO:0000313" key="3">
    <source>
        <dbReference type="Proteomes" id="UP000680750"/>
    </source>
</evidence>
<dbReference type="KEGG" id="aser:Asera_61220"/>
<gene>
    <name evidence="2" type="ORF">Asera_61220</name>
</gene>
<dbReference type="RefSeq" id="WP_051802418.1">
    <property type="nucleotide sequence ID" value="NZ_AP023354.1"/>
</dbReference>
<dbReference type="Pfam" id="PF09860">
    <property type="entry name" value="DUF2087"/>
    <property type="match status" value="1"/>
</dbReference>
<dbReference type="OrthoDB" id="9789954at2"/>
<protein>
    <recommendedName>
        <fullName evidence="1">DUF2087 domain-containing protein</fullName>
    </recommendedName>
</protein>
<dbReference type="AlphaFoldDB" id="A0A810L900"/>
<feature type="domain" description="DUF2087" evidence="1">
    <location>
        <begin position="106"/>
        <end position="169"/>
    </location>
</feature>
<name>A0A810L900_9ACTN</name>
<dbReference type="EMBL" id="AP023354">
    <property type="protein sequence ID" value="BCJ32014.1"/>
    <property type="molecule type" value="Genomic_DNA"/>
</dbReference>